<organism evidence="6">
    <name type="scientific">Clastoptera arizonana</name>
    <name type="common">Arizona spittle bug</name>
    <dbReference type="NCBI Taxonomy" id="38151"/>
    <lineage>
        <taxon>Eukaryota</taxon>
        <taxon>Metazoa</taxon>
        <taxon>Ecdysozoa</taxon>
        <taxon>Arthropoda</taxon>
        <taxon>Hexapoda</taxon>
        <taxon>Insecta</taxon>
        <taxon>Pterygota</taxon>
        <taxon>Neoptera</taxon>
        <taxon>Paraneoptera</taxon>
        <taxon>Hemiptera</taxon>
        <taxon>Auchenorrhyncha</taxon>
        <taxon>Cercopoidea</taxon>
        <taxon>Clastopteridae</taxon>
        <taxon>Clastoptera</taxon>
    </lineage>
</organism>
<comment type="similarity">
    <text evidence="2">Belongs to the peptidase C65 family. Otulin subfamily.</text>
</comment>
<dbReference type="GO" id="GO:1990108">
    <property type="term" value="P:protein linear deubiquitination"/>
    <property type="evidence" value="ECO:0007669"/>
    <property type="project" value="TreeGrafter"/>
</dbReference>
<protein>
    <recommendedName>
        <fullName evidence="7">OTU domain-containing protein</fullName>
    </recommendedName>
</protein>
<dbReference type="GO" id="GO:0005737">
    <property type="term" value="C:cytoplasm"/>
    <property type="evidence" value="ECO:0007669"/>
    <property type="project" value="UniProtKB-SubCell"/>
</dbReference>
<dbReference type="GO" id="GO:0004843">
    <property type="term" value="F:cysteine-type deubiquitinase activity"/>
    <property type="evidence" value="ECO:0007669"/>
    <property type="project" value="TreeGrafter"/>
</dbReference>
<gene>
    <name evidence="6" type="ORF">g.32581</name>
</gene>
<name>A0A1B6CNM7_9HEMI</name>
<keyword evidence="4" id="KW-0175">Coiled coil</keyword>
<dbReference type="PANTHER" id="PTHR33662">
    <property type="entry name" value="OTU DEUBIQUITINASE WITH LINEAR LINKAGE-SPECIFICITY A-RELATED"/>
    <property type="match status" value="1"/>
</dbReference>
<dbReference type="Pfam" id="PF16218">
    <property type="entry name" value="Peptidase_C101"/>
    <property type="match status" value="1"/>
</dbReference>
<evidence type="ECO:0000256" key="5">
    <source>
        <dbReference type="SAM" id="MobiDB-lite"/>
    </source>
</evidence>
<accession>A0A1B6CNM7</accession>
<feature type="region of interest" description="Disordered" evidence="5">
    <location>
        <begin position="154"/>
        <end position="174"/>
    </location>
</feature>
<evidence type="ECO:0000256" key="2">
    <source>
        <dbReference type="ARBA" id="ARBA00010267"/>
    </source>
</evidence>
<sequence>MDLATDHYLELFSFGLDIDLTGGVLLSLFNQNTEPILSSINNNYFDWSTISESLGLVCDIPLTSYKTSFIKFNTAKLSGVLILLGVSTYWCYKCLKAYFPRTRSCSRSSNHNKNHEHLETPTPPENGGNSIFSWSPLNLVDNYLNLQTRYFGPLNPDQIDEEDPTPPTRYDDVASLGGTKKRRKVKHRSFYLEGGPNSTSSSNTSSPFSQQCFTNNNSLVRDLSFDSIGISSGKFCDDSIDSASSEISLDLVSNFEQSIENSTVARLDKLQEEIDLLKTNCLLMDEEFGLIKCNRNLPGLSSLMESNEKEGSEDVLKNENAKACFKGLYSLTTINRSMSLEFPDSLPITPSKIDENLQTNINHDDKSNFIEENRGMFSMVEDQFPSLEWDEEEMDDFFTDSKDSMDISKCSVSLLTPDRSESFENDINMTKSSSMCSSMSISDIENQLSSNECVENCSDNIGPRQDLITYAQNKYNDSKMAPTIQGYKELSSTLNCKYIRRIKADNNCALRAAFFQTIIRGIPVRNGEQTLKTLYNAMDMGSQLILNWKFASNILYGKNNIRKGMEICMQTLDNIVSLMTNHDTEVDREDSLCRLLNTDPTLDVYIMEAVKLHIMASVLELNAGNDKMNVYSPLYNKLIAARDFSGDNLDFMGNYLQNNEESLSLDEMDLLLLAITLSITIKVIRPAAYGTDRFICFYPDMNVGKWQQILLIGDIYGHYSVIL</sequence>
<dbReference type="InterPro" id="IPR023235">
    <property type="entry name" value="FAM105"/>
</dbReference>
<reference evidence="6" key="1">
    <citation type="submission" date="2015-12" db="EMBL/GenBank/DDBJ databases">
        <title>De novo transcriptome assembly of four potential Pierce s Disease insect vectors from Arizona vineyards.</title>
        <authorList>
            <person name="Tassone E.E."/>
        </authorList>
    </citation>
    <scope>NUCLEOTIDE SEQUENCE</scope>
</reference>
<dbReference type="PANTHER" id="PTHR33662:SF3">
    <property type="entry name" value="FIBROUS SHEATH CABYR-BINDING PROTEIN-LIKE-RELATED"/>
    <property type="match status" value="1"/>
</dbReference>
<evidence type="ECO:0000256" key="4">
    <source>
        <dbReference type="SAM" id="Coils"/>
    </source>
</evidence>
<comment type="subcellular location">
    <subcellularLocation>
        <location evidence="1">Cytoplasm</location>
    </subcellularLocation>
</comment>
<evidence type="ECO:0008006" key="7">
    <source>
        <dbReference type="Google" id="ProtNLM"/>
    </source>
</evidence>
<evidence type="ECO:0000256" key="3">
    <source>
        <dbReference type="ARBA" id="ARBA00022490"/>
    </source>
</evidence>
<evidence type="ECO:0000313" key="6">
    <source>
        <dbReference type="EMBL" id="JAS15052.1"/>
    </source>
</evidence>
<evidence type="ECO:0000256" key="1">
    <source>
        <dbReference type="ARBA" id="ARBA00004496"/>
    </source>
</evidence>
<dbReference type="PRINTS" id="PR02055">
    <property type="entry name" value="PROTEINF105"/>
</dbReference>
<keyword evidence="3" id="KW-0963">Cytoplasm</keyword>
<proteinExistence type="inferred from homology"/>
<feature type="coiled-coil region" evidence="4">
    <location>
        <begin position="260"/>
        <end position="287"/>
    </location>
</feature>
<dbReference type="EMBL" id="GEDC01022246">
    <property type="protein sequence ID" value="JAS15052.1"/>
    <property type="molecule type" value="Transcribed_RNA"/>
</dbReference>
<dbReference type="AlphaFoldDB" id="A0A1B6CNM7"/>